<organism evidence="1 2">
    <name type="scientific">Aquifex aeolicus</name>
    <dbReference type="NCBI Taxonomy" id="63363"/>
    <lineage>
        <taxon>Bacteria</taxon>
        <taxon>Pseudomonadati</taxon>
        <taxon>Aquificota</taxon>
        <taxon>Aquificia</taxon>
        <taxon>Aquificales</taxon>
        <taxon>Aquificaceae</taxon>
        <taxon>Aquifex</taxon>
    </lineage>
</organism>
<evidence type="ECO:0000313" key="2">
    <source>
        <dbReference type="Proteomes" id="UP000606463"/>
    </source>
</evidence>
<dbReference type="AlphaFoldDB" id="A0A9D0YPE2"/>
<dbReference type="PANTHER" id="PTHR40727:SF1">
    <property type="entry name" value="BACTERIO-OPSIN ACTIVATOR"/>
    <property type="match status" value="1"/>
</dbReference>
<dbReference type="EMBL" id="DQVE01000015">
    <property type="protein sequence ID" value="HIP98057.1"/>
    <property type="molecule type" value="Genomic_DNA"/>
</dbReference>
<proteinExistence type="predicted"/>
<dbReference type="Proteomes" id="UP000606463">
    <property type="component" value="Unassembled WGS sequence"/>
</dbReference>
<dbReference type="PANTHER" id="PTHR40727">
    <property type="entry name" value="TRANSCRIPTION REGULATOR, ENCODED NEXT TO RECA SUPERFAMILY ATPASE-RELATED"/>
    <property type="match status" value="1"/>
</dbReference>
<dbReference type="InterPro" id="IPR022285">
    <property type="entry name" value="CHP03879_regulat_dom_put"/>
</dbReference>
<evidence type="ECO:0000313" key="1">
    <source>
        <dbReference type="EMBL" id="HIP98057.1"/>
    </source>
</evidence>
<accession>A0A9D0YPE2</accession>
<dbReference type="NCBIfam" id="TIGR03879">
    <property type="entry name" value="near_KaiC_dom"/>
    <property type="match status" value="1"/>
</dbReference>
<reference evidence="1" key="1">
    <citation type="journal article" date="2020" name="ISME J.">
        <title>Gammaproteobacteria mediating utilization of methyl-, sulfur- and petroleum organic compounds in deep ocean hydrothermal plumes.</title>
        <authorList>
            <person name="Zhou Z."/>
            <person name="Liu Y."/>
            <person name="Pan J."/>
            <person name="Cron B.R."/>
            <person name="Toner B.M."/>
            <person name="Anantharaman K."/>
            <person name="Breier J.A."/>
            <person name="Dick G.J."/>
            <person name="Li M."/>
        </authorList>
    </citation>
    <scope>NUCLEOTIDE SEQUENCE</scope>
    <source>
        <strain evidence="1">SZUA-1501</strain>
    </source>
</reference>
<name>A0A9D0YPE2_AQUAO</name>
<protein>
    <submittedName>
        <fullName evidence="1">Bacterio-opsin activator</fullName>
    </submittedName>
</protein>
<gene>
    <name evidence="1" type="ORF">EYH37_01635</name>
</gene>
<sequence length="211" mass="24070">MVVEIPPVEKDIESLVTRVFLKSIDIIGGLQKLAEYRTLTWLPSLARASFVVVLREEYLKTEDEIAEEVGISKNTVRQILRADPQIALYKIQHLDELSPEERKQLKVHTAGGLAKIAYKLIKEGEEPKIFEYYCTLTAEALEVPWAYLILKKIKGTHFPVKEAAELIEKLKGVTVKGVPAEEILQNLEYPIRNPAELLHKVKLYLKVKENL</sequence>
<comment type="caution">
    <text evidence="1">The sequence shown here is derived from an EMBL/GenBank/DDBJ whole genome shotgun (WGS) entry which is preliminary data.</text>
</comment>